<accession>A0ABU2C0K8</accession>
<dbReference type="InterPro" id="IPR013094">
    <property type="entry name" value="AB_hydrolase_3"/>
</dbReference>
<reference evidence="5 6" key="1">
    <citation type="submission" date="2023-07" db="EMBL/GenBank/DDBJ databases">
        <title>Sequencing the genomes of 1000 actinobacteria strains.</title>
        <authorList>
            <person name="Klenk H.-P."/>
        </authorList>
    </citation>
    <scope>NUCLEOTIDE SEQUENCE [LARGE SCALE GENOMIC DNA]</scope>
    <source>
        <strain evidence="5 6">DSM 19426</strain>
    </source>
</reference>
<dbReference type="PANTHER" id="PTHR48081:SF8">
    <property type="entry name" value="ALPHA_BETA HYDROLASE FOLD-3 DOMAIN-CONTAINING PROTEIN-RELATED"/>
    <property type="match status" value="1"/>
</dbReference>
<dbReference type="EMBL" id="JAVDYG010000001">
    <property type="protein sequence ID" value="MDR7364207.1"/>
    <property type="molecule type" value="Genomic_DNA"/>
</dbReference>
<sequence>MSRDPRLHPQALAALVEAEDLDPLATVPDDEIAEVREEQREAGLAEPKEPVHEVRDLEVGGVPCRLHRPSAGTLPVVLYLHGGGFVLGDLETHDAQARRLANRTGWAVLAADYRRPPEHRFPAALDDSVAALDGLLTDADALGLDPARVVVAGDSAGGNLAVGVARRRPGTLAGALLVYPFLDPETASASYSSLDGGLDRADARWFWDHYAPDGVDRADPDLAPLRATDLGSLPPTLVQVAECDTLADEVEAFVRLARSQGAQVEDTLHAGMIHGFWRRPAEFDAAEVALDEAARWLARLG</sequence>
<dbReference type="Pfam" id="PF07859">
    <property type="entry name" value="Abhydrolase_3"/>
    <property type="match status" value="1"/>
</dbReference>
<dbReference type="InterPro" id="IPR002168">
    <property type="entry name" value="Lipase_GDXG_HIS_AS"/>
</dbReference>
<dbReference type="PANTHER" id="PTHR48081">
    <property type="entry name" value="AB HYDROLASE SUPERFAMILY PROTEIN C4A8.06C"/>
    <property type="match status" value="1"/>
</dbReference>
<evidence type="ECO:0000256" key="2">
    <source>
        <dbReference type="ARBA" id="ARBA00022801"/>
    </source>
</evidence>
<dbReference type="Proteomes" id="UP001183648">
    <property type="component" value="Unassembled WGS sequence"/>
</dbReference>
<keyword evidence="6" id="KW-1185">Reference proteome</keyword>
<dbReference type="GO" id="GO:0016787">
    <property type="term" value="F:hydrolase activity"/>
    <property type="evidence" value="ECO:0007669"/>
    <property type="project" value="UniProtKB-KW"/>
</dbReference>
<protein>
    <submittedName>
        <fullName evidence="5">Acetyl esterase</fullName>
        <ecNumber evidence="5">3.1.1.-</ecNumber>
    </submittedName>
</protein>
<feature type="domain" description="Alpha/beta hydrolase fold-3" evidence="4">
    <location>
        <begin position="77"/>
        <end position="277"/>
    </location>
</feature>
<dbReference type="SUPFAM" id="SSF53474">
    <property type="entry name" value="alpha/beta-Hydrolases"/>
    <property type="match status" value="1"/>
</dbReference>
<name>A0ABU2C0K8_9ACTN</name>
<evidence type="ECO:0000313" key="6">
    <source>
        <dbReference type="Proteomes" id="UP001183648"/>
    </source>
</evidence>
<dbReference type="PROSITE" id="PS01173">
    <property type="entry name" value="LIPASE_GDXG_HIS"/>
    <property type="match status" value="1"/>
</dbReference>
<dbReference type="InterPro" id="IPR050300">
    <property type="entry name" value="GDXG_lipolytic_enzyme"/>
</dbReference>
<dbReference type="InterPro" id="IPR029058">
    <property type="entry name" value="AB_hydrolase_fold"/>
</dbReference>
<evidence type="ECO:0000259" key="4">
    <source>
        <dbReference type="Pfam" id="PF07859"/>
    </source>
</evidence>
<dbReference type="Gene3D" id="3.40.50.1820">
    <property type="entry name" value="alpha/beta hydrolase"/>
    <property type="match status" value="1"/>
</dbReference>
<evidence type="ECO:0000256" key="1">
    <source>
        <dbReference type="ARBA" id="ARBA00010515"/>
    </source>
</evidence>
<dbReference type="InterPro" id="IPR033140">
    <property type="entry name" value="Lipase_GDXG_put_SER_AS"/>
</dbReference>
<comment type="caution">
    <text evidence="5">The sequence shown here is derived from an EMBL/GenBank/DDBJ whole genome shotgun (WGS) entry which is preliminary data.</text>
</comment>
<organism evidence="5 6">
    <name type="scientific">Nocardioides marmoribigeumensis</name>
    <dbReference type="NCBI Taxonomy" id="433649"/>
    <lineage>
        <taxon>Bacteria</taxon>
        <taxon>Bacillati</taxon>
        <taxon>Actinomycetota</taxon>
        <taxon>Actinomycetes</taxon>
        <taxon>Propionibacteriales</taxon>
        <taxon>Nocardioidaceae</taxon>
        <taxon>Nocardioides</taxon>
    </lineage>
</organism>
<feature type="active site" evidence="3">
    <location>
        <position position="155"/>
    </location>
</feature>
<dbReference type="EC" id="3.1.1.-" evidence="5"/>
<evidence type="ECO:0000313" key="5">
    <source>
        <dbReference type="EMBL" id="MDR7364207.1"/>
    </source>
</evidence>
<gene>
    <name evidence="5" type="ORF">J2S63_003760</name>
</gene>
<comment type="similarity">
    <text evidence="1">Belongs to the 'GDXG' lipolytic enzyme family.</text>
</comment>
<dbReference type="PROSITE" id="PS01174">
    <property type="entry name" value="LIPASE_GDXG_SER"/>
    <property type="match status" value="1"/>
</dbReference>
<proteinExistence type="inferred from homology"/>
<dbReference type="RefSeq" id="WP_310305603.1">
    <property type="nucleotide sequence ID" value="NZ_BAAAPS010000005.1"/>
</dbReference>
<evidence type="ECO:0000256" key="3">
    <source>
        <dbReference type="PROSITE-ProRule" id="PRU10038"/>
    </source>
</evidence>
<keyword evidence="2 5" id="KW-0378">Hydrolase</keyword>